<comment type="subcellular location">
    <subcellularLocation>
        <location evidence="2">Cytoplasm</location>
    </subcellularLocation>
</comment>
<dbReference type="PIRSF" id="PIRSF037799">
    <property type="entry name" value="Tautomer_YdcE_prd"/>
    <property type="match status" value="1"/>
</dbReference>
<dbReference type="InterPro" id="IPR014347">
    <property type="entry name" value="Tautomerase/MIF_sf"/>
</dbReference>
<feature type="active site" description="Proton acceptor; via imino nitrogen" evidence="2 3">
    <location>
        <position position="2"/>
    </location>
</feature>
<keyword evidence="6" id="KW-1185">Reference proteome</keyword>
<keyword evidence="2" id="KW-0963">Cytoplasm</keyword>
<feature type="initiator methionine" description="Removed" evidence="2">
    <location>
        <position position="1"/>
    </location>
</feature>
<dbReference type="InterPro" id="IPR004370">
    <property type="entry name" value="4-OT-like_dom"/>
</dbReference>
<dbReference type="AlphaFoldDB" id="A0A0J8VTM6"/>
<dbReference type="NCBIfam" id="NF002324">
    <property type="entry name" value="PRK01271.1"/>
    <property type="match status" value="1"/>
</dbReference>
<reference evidence="5 6" key="1">
    <citation type="submission" date="2015-06" db="EMBL/GenBank/DDBJ databases">
        <title>Genome sequencing of Cronobacter sp. strain DJ34 isolated from petroleum contaminated sludge of Duliajan Oil Fields, Assam, India.</title>
        <authorList>
            <person name="Pal S."/>
            <person name="Banerjee T.D."/>
            <person name="Roy A."/>
            <person name="Sar P."/>
            <person name="Kazy S.K."/>
        </authorList>
    </citation>
    <scope>NUCLEOTIDE SEQUENCE [LARGE SCALE GENOMIC DNA]</scope>
    <source>
        <strain evidence="5 6">DJ34</strain>
    </source>
</reference>
<dbReference type="Proteomes" id="UP000037315">
    <property type="component" value="Unassembled WGS sequence"/>
</dbReference>
<dbReference type="PATRIC" id="fig|1656095.3.peg.1850"/>
<comment type="subunit">
    <text evidence="2">Homodimer.</text>
</comment>
<dbReference type="RefSeq" id="WP_024557606.1">
    <property type="nucleotide sequence ID" value="NZ_LFEJ01000009.1"/>
</dbReference>
<dbReference type="Pfam" id="PF01361">
    <property type="entry name" value="Tautomerase"/>
    <property type="match status" value="1"/>
</dbReference>
<dbReference type="HAMAP" id="MF_00718">
    <property type="entry name" value="Tautomerase_PptA"/>
    <property type="match status" value="1"/>
</dbReference>
<protein>
    <recommendedName>
        <fullName evidence="2">Tautomerase PptA</fullName>
        <ecNumber evidence="2">5.3.2.-</ecNumber>
    </recommendedName>
</protein>
<gene>
    <name evidence="2" type="primary">pptA</name>
    <name evidence="5" type="ORF">ACH50_05770</name>
</gene>
<dbReference type="GO" id="GO:0005737">
    <property type="term" value="C:cytoplasm"/>
    <property type="evidence" value="ECO:0007669"/>
    <property type="project" value="UniProtKB-SubCell"/>
</dbReference>
<dbReference type="InterPro" id="IPR017284">
    <property type="entry name" value="Tautomerase_PptA"/>
</dbReference>
<evidence type="ECO:0000313" key="5">
    <source>
        <dbReference type="EMBL" id="KMV35830.1"/>
    </source>
</evidence>
<proteinExistence type="inferred from homology"/>
<comment type="similarity">
    <text evidence="2">Belongs to the 4-oxalocrotonate tautomerase family. PptA subfamily.</text>
</comment>
<dbReference type="EC" id="5.3.2.-" evidence="2"/>
<evidence type="ECO:0000259" key="4">
    <source>
        <dbReference type="Pfam" id="PF01361"/>
    </source>
</evidence>
<dbReference type="SUPFAM" id="SSF55331">
    <property type="entry name" value="Tautomerase/MIF"/>
    <property type="match status" value="1"/>
</dbReference>
<dbReference type="GO" id="GO:0016862">
    <property type="term" value="F:intramolecular oxidoreductase activity, interconverting keto- and enol-groups"/>
    <property type="evidence" value="ECO:0007669"/>
    <property type="project" value="UniProtKB-UniRule"/>
</dbReference>
<dbReference type="EMBL" id="LFEJ01000009">
    <property type="protein sequence ID" value="KMV35830.1"/>
    <property type="molecule type" value="Genomic_DNA"/>
</dbReference>
<dbReference type="OrthoDB" id="3395834at2"/>
<evidence type="ECO:0000256" key="3">
    <source>
        <dbReference type="PIRSR" id="PIRSR037799-1"/>
    </source>
</evidence>
<sequence length="76" mass="8505">MPHVDVKFFPRGLSEEAQQALAAELSDVIVKHLQSKESSVSVALEEVQPDDWKAQVWDKEIAPNLDKLAKKPGYSM</sequence>
<dbReference type="STRING" id="1121863.GCA_000621185_01337"/>
<evidence type="ECO:0000256" key="1">
    <source>
        <dbReference type="ARBA" id="ARBA00023235"/>
    </source>
</evidence>
<feature type="domain" description="4-oxalocrotonate tautomerase-like" evidence="4">
    <location>
        <begin position="2"/>
        <end position="54"/>
    </location>
</feature>
<organism evidence="5 6">
    <name type="scientific">Franconibacter pulveris</name>
    <dbReference type="NCBI Taxonomy" id="435910"/>
    <lineage>
        <taxon>Bacteria</taxon>
        <taxon>Pseudomonadati</taxon>
        <taxon>Pseudomonadota</taxon>
        <taxon>Gammaproteobacteria</taxon>
        <taxon>Enterobacterales</taxon>
        <taxon>Enterobacteriaceae</taxon>
        <taxon>Franconibacter</taxon>
    </lineage>
</organism>
<accession>A0A0J8VTM6</accession>
<evidence type="ECO:0000256" key="2">
    <source>
        <dbReference type="HAMAP-Rule" id="MF_00718"/>
    </source>
</evidence>
<name>A0A0J8VTM6_9ENTR</name>
<evidence type="ECO:0000313" key="6">
    <source>
        <dbReference type="Proteomes" id="UP000037315"/>
    </source>
</evidence>
<keyword evidence="1 2" id="KW-0413">Isomerase</keyword>
<dbReference type="Gene3D" id="3.30.429.10">
    <property type="entry name" value="Macrophage Migration Inhibitory Factor"/>
    <property type="match status" value="1"/>
</dbReference>
<comment type="caution">
    <text evidence="5">The sequence shown here is derived from an EMBL/GenBank/DDBJ whole genome shotgun (WGS) entry which is preliminary data.</text>
</comment>